<dbReference type="Pfam" id="PF02654">
    <property type="entry name" value="CobS"/>
    <property type="match status" value="1"/>
</dbReference>
<evidence type="ECO:0000313" key="1">
    <source>
        <dbReference type="EMBL" id="MBF5057196.1"/>
    </source>
</evidence>
<comment type="caution">
    <text evidence="1">The sequence shown here is derived from an EMBL/GenBank/DDBJ whole genome shotgun (WGS) entry which is preliminary data.</text>
</comment>
<sequence>MAVLLGQWLMVLVAGAVFAGGAALMRRRLGGFTGDTAGALVETVEATVLLAAALVV</sequence>
<gene>
    <name evidence="1" type="ORF">Y5W_02490</name>
</gene>
<dbReference type="InterPro" id="IPR003805">
    <property type="entry name" value="CobS"/>
</dbReference>
<reference evidence="1 2" key="1">
    <citation type="submission" date="2012-09" db="EMBL/GenBank/DDBJ databases">
        <title>Genome Sequence of alkane-degrading Bacterium Alcanivorax sp. 521-1.</title>
        <authorList>
            <person name="Lai Q."/>
            <person name="Shao Z."/>
        </authorList>
    </citation>
    <scope>NUCLEOTIDE SEQUENCE [LARGE SCALE GENOMIC DNA]</scope>
    <source>
        <strain evidence="1 2">521-1</strain>
    </source>
</reference>
<protein>
    <submittedName>
        <fullName evidence="1">Cobalamin synthase</fullName>
    </submittedName>
</protein>
<dbReference type="EMBL" id="ARXX01000039">
    <property type="protein sequence ID" value="MBF5057196.1"/>
    <property type="molecule type" value="Genomic_DNA"/>
</dbReference>
<name>A0ABS0AST2_9GAMM</name>
<keyword evidence="2" id="KW-1185">Reference proteome</keyword>
<organism evidence="1 2">
    <name type="scientific">Alloalcanivorax profundimaris</name>
    <dbReference type="NCBI Taxonomy" id="2735259"/>
    <lineage>
        <taxon>Bacteria</taxon>
        <taxon>Pseudomonadati</taxon>
        <taxon>Pseudomonadota</taxon>
        <taxon>Gammaproteobacteria</taxon>
        <taxon>Oceanospirillales</taxon>
        <taxon>Alcanivoracaceae</taxon>
        <taxon>Alloalcanivorax</taxon>
    </lineage>
</organism>
<dbReference type="Proteomes" id="UP000662703">
    <property type="component" value="Unassembled WGS sequence"/>
</dbReference>
<evidence type="ECO:0000313" key="2">
    <source>
        <dbReference type="Proteomes" id="UP000662703"/>
    </source>
</evidence>
<proteinExistence type="predicted"/>
<accession>A0ABS0AST2</accession>